<organism evidence="1">
    <name type="scientific">Arundo donax</name>
    <name type="common">Giant reed</name>
    <name type="synonym">Donax arundinaceus</name>
    <dbReference type="NCBI Taxonomy" id="35708"/>
    <lineage>
        <taxon>Eukaryota</taxon>
        <taxon>Viridiplantae</taxon>
        <taxon>Streptophyta</taxon>
        <taxon>Embryophyta</taxon>
        <taxon>Tracheophyta</taxon>
        <taxon>Spermatophyta</taxon>
        <taxon>Magnoliopsida</taxon>
        <taxon>Liliopsida</taxon>
        <taxon>Poales</taxon>
        <taxon>Poaceae</taxon>
        <taxon>PACMAD clade</taxon>
        <taxon>Arundinoideae</taxon>
        <taxon>Arundineae</taxon>
        <taxon>Arundo</taxon>
    </lineage>
</organism>
<evidence type="ECO:0000313" key="1">
    <source>
        <dbReference type="EMBL" id="JAE38491.1"/>
    </source>
</evidence>
<proteinExistence type="predicted"/>
<protein>
    <submittedName>
        <fullName evidence="1">Uncharacterized protein</fullName>
    </submittedName>
</protein>
<dbReference type="AlphaFoldDB" id="A0A0A9HUC3"/>
<accession>A0A0A9HUC3</accession>
<sequence length="30" mass="3215">MAKTSTFFLPSLSILGTRPPTAFWTCAPTA</sequence>
<reference evidence="1" key="2">
    <citation type="journal article" date="2015" name="Data Brief">
        <title>Shoot transcriptome of the giant reed, Arundo donax.</title>
        <authorList>
            <person name="Barrero R.A."/>
            <person name="Guerrero F.D."/>
            <person name="Moolhuijzen P."/>
            <person name="Goolsby J.A."/>
            <person name="Tidwell J."/>
            <person name="Bellgard S.E."/>
            <person name="Bellgard M.I."/>
        </authorList>
    </citation>
    <scope>NUCLEOTIDE SEQUENCE</scope>
    <source>
        <tissue evidence="1">Shoot tissue taken approximately 20 cm above the soil surface</tissue>
    </source>
</reference>
<dbReference type="EMBL" id="GBRH01159405">
    <property type="protein sequence ID" value="JAE38491.1"/>
    <property type="molecule type" value="Transcribed_RNA"/>
</dbReference>
<reference evidence="1" key="1">
    <citation type="submission" date="2014-09" db="EMBL/GenBank/DDBJ databases">
        <authorList>
            <person name="Magalhaes I.L.F."/>
            <person name="Oliveira U."/>
            <person name="Santos F.R."/>
            <person name="Vidigal T.H.D.A."/>
            <person name="Brescovit A.D."/>
            <person name="Santos A.J."/>
        </authorList>
    </citation>
    <scope>NUCLEOTIDE SEQUENCE</scope>
    <source>
        <tissue evidence="1">Shoot tissue taken approximately 20 cm above the soil surface</tissue>
    </source>
</reference>
<name>A0A0A9HUC3_ARUDO</name>